<reference evidence="3 4" key="2">
    <citation type="submission" date="2021-03" db="EMBL/GenBank/DDBJ databases">
        <title>Genomic Encyclopedia of Type Strains, Phase IV (KMG-IV): sequencing the most valuable type-strain genomes for metagenomic binning, comparative biology and taxonomic classification.</title>
        <authorList>
            <person name="Goeker M."/>
        </authorList>
    </citation>
    <scope>NUCLEOTIDE SEQUENCE [LARGE SCALE GENOMIC DNA]</scope>
    <source>
        <strain evidence="3 4">DSM 41954</strain>
    </source>
</reference>
<sequence>MAVAGPPLQDLPTFPTLPKKRMPAGRPREWYESHNRRLKAMRLAIALLNSGVYRPEQASNRKIRSTAARIGVHPPSDTTCRMVRSLIRTDRTDHTDRAACG</sequence>
<accession>A0A060ZLC5</accession>
<dbReference type="Proteomes" id="UP000756710">
    <property type="component" value="Unassembled WGS sequence"/>
</dbReference>
<evidence type="ECO:0000256" key="1">
    <source>
        <dbReference type="SAM" id="MobiDB-lite"/>
    </source>
</evidence>
<feature type="region of interest" description="Disordered" evidence="1">
    <location>
        <begin position="1"/>
        <end position="30"/>
    </location>
</feature>
<dbReference type="EMBL" id="JAGGLR010000020">
    <property type="protein sequence ID" value="MBP2065707.1"/>
    <property type="molecule type" value="Genomic_DNA"/>
</dbReference>
<reference evidence="2" key="1">
    <citation type="submission" date="2014-05" db="EMBL/GenBank/DDBJ databases">
        <authorList>
            <person name="Horn Fabian"/>
        </authorList>
    </citation>
    <scope>NUCLEOTIDE SEQUENCE</scope>
</reference>
<gene>
    <name evidence="3" type="ORF">J2Z30_006749</name>
    <name evidence="2" type="ORF">SIRAN1209</name>
</gene>
<evidence type="ECO:0000313" key="3">
    <source>
        <dbReference type="EMBL" id="MBP2065707.1"/>
    </source>
</evidence>
<proteinExistence type="predicted"/>
<evidence type="ECO:0000313" key="4">
    <source>
        <dbReference type="Proteomes" id="UP000756710"/>
    </source>
</evidence>
<evidence type="ECO:0000313" key="2">
    <source>
        <dbReference type="EMBL" id="CDR03428.1"/>
    </source>
</evidence>
<dbReference type="HOGENOM" id="CLU_176343_0_0_11"/>
<protein>
    <recommendedName>
        <fullName evidence="5">Transposase</fullName>
    </recommendedName>
</protein>
<evidence type="ECO:0008006" key="5">
    <source>
        <dbReference type="Google" id="ProtNLM"/>
    </source>
</evidence>
<dbReference type="GeneID" id="32464965"/>
<organism evidence="2">
    <name type="scientific">Streptomyces iranensis</name>
    <dbReference type="NCBI Taxonomy" id="576784"/>
    <lineage>
        <taxon>Bacteria</taxon>
        <taxon>Bacillati</taxon>
        <taxon>Actinomycetota</taxon>
        <taxon>Actinomycetes</taxon>
        <taxon>Kitasatosporales</taxon>
        <taxon>Streptomycetaceae</taxon>
        <taxon>Streptomyces</taxon>
        <taxon>Streptomyces violaceusniger group</taxon>
    </lineage>
</organism>
<dbReference type="AlphaFoldDB" id="A0A060ZLC5"/>
<dbReference type="RefSeq" id="WP_044567767.1">
    <property type="nucleotide sequence ID" value="NZ_BAABDR010000041.1"/>
</dbReference>
<name>A0A060ZLC5_9ACTN</name>
<dbReference type="EMBL" id="LK022848">
    <property type="protein sequence ID" value="CDR03428.1"/>
    <property type="molecule type" value="Genomic_DNA"/>
</dbReference>
<keyword evidence="4" id="KW-1185">Reference proteome</keyword>